<dbReference type="Proteomes" id="UP000230292">
    <property type="component" value="Unassembled WGS sequence"/>
</dbReference>
<dbReference type="InterPro" id="IPR029057">
    <property type="entry name" value="PRTase-like"/>
</dbReference>
<dbReference type="EMBL" id="PFGC01000057">
    <property type="protein sequence ID" value="PIW36395.1"/>
    <property type="molecule type" value="Genomic_DNA"/>
</dbReference>
<dbReference type="InterPro" id="IPR000836">
    <property type="entry name" value="PRTase_dom"/>
</dbReference>
<sequence>MYKQILSQFLDALLPRRCVGCLRYDTWACDDCVAASQRRHQTTLPESSVLSIQTLGPYHDPFWRHSIELLKFRGIKEVAIPLGLALAEYIDELDTSFDNAIIIPMPLHPRRVCERGYNQATLLSEIISQSLDIPLLDNLLVRIKSTRAQAQISNPIERFNNVSKAFSLNDQIRAERVLAGKTVYLIDDVVTTGATALAAVKVLQKAGVRKIELYAVARGS</sequence>
<dbReference type="PANTHER" id="PTHR47505">
    <property type="entry name" value="DNA UTILIZATION PROTEIN YHGH"/>
    <property type="match status" value="1"/>
</dbReference>
<reference evidence="3 4" key="1">
    <citation type="submission" date="2017-09" db="EMBL/GenBank/DDBJ databases">
        <title>Depth-based differentiation of microbial function through sediment-hosted aquifers and enrichment of novel symbionts in the deep terrestrial subsurface.</title>
        <authorList>
            <person name="Probst A.J."/>
            <person name="Ladd B."/>
            <person name="Jarett J.K."/>
            <person name="Geller-Mcgrath D.E."/>
            <person name="Sieber C.M."/>
            <person name="Emerson J.B."/>
            <person name="Anantharaman K."/>
            <person name="Thomas B.C."/>
            <person name="Malmstrom R."/>
            <person name="Stieglmeier M."/>
            <person name="Klingl A."/>
            <person name="Woyke T."/>
            <person name="Ryan C.M."/>
            <person name="Banfield J.F."/>
        </authorList>
    </citation>
    <scope>NUCLEOTIDE SEQUENCE [LARGE SCALE GENOMIC DNA]</scope>
    <source>
        <strain evidence="3">CG15_BIG_FIL_POST_REV_8_21_14_020_45_12</strain>
    </source>
</reference>
<gene>
    <name evidence="3" type="ORF">COW24_05545</name>
</gene>
<comment type="similarity">
    <text evidence="1">Belongs to the ComF/GntX family.</text>
</comment>
<proteinExistence type="inferred from homology"/>
<dbReference type="Gene3D" id="3.40.50.2020">
    <property type="match status" value="1"/>
</dbReference>
<organism evidence="3 4">
    <name type="scientific">Candidatus Kerfeldbacteria bacterium CG15_BIG_FIL_POST_REV_8_21_14_020_45_12</name>
    <dbReference type="NCBI Taxonomy" id="2014247"/>
    <lineage>
        <taxon>Bacteria</taxon>
        <taxon>Candidatus Kerfeldiibacteriota</taxon>
    </lineage>
</organism>
<protein>
    <recommendedName>
        <fullName evidence="2">Phosphoribosyltransferase domain-containing protein</fullName>
    </recommendedName>
</protein>
<dbReference type="CDD" id="cd06223">
    <property type="entry name" value="PRTases_typeI"/>
    <property type="match status" value="1"/>
</dbReference>
<evidence type="ECO:0000259" key="2">
    <source>
        <dbReference type="Pfam" id="PF00156"/>
    </source>
</evidence>
<dbReference type="InterPro" id="IPR051910">
    <property type="entry name" value="ComF/GntX_DNA_util-trans"/>
</dbReference>
<dbReference type="Pfam" id="PF00156">
    <property type="entry name" value="Pribosyltran"/>
    <property type="match status" value="1"/>
</dbReference>
<dbReference type="PANTHER" id="PTHR47505:SF1">
    <property type="entry name" value="DNA UTILIZATION PROTEIN YHGH"/>
    <property type="match status" value="1"/>
</dbReference>
<dbReference type="SUPFAM" id="SSF53271">
    <property type="entry name" value="PRTase-like"/>
    <property type="match status" value="1"/>
</dbReference>
<comment type="caution">
    <text evidence="3">The sequence shown here is derived from an EMBL/GenBank/DDBJ whole genome shotgun (WGS) entry which is preliminary data.</text>
</comment>
<dbReference type="AlphaFoldDB" id="A0A2M7H2C8"/>
<feature type="domain" description="Phosphoribosyltransferase" evidence="2">
    <location>
        <begin position="123"/>
        <end position="218"/>
    </location>
</feature>
<evidence type="ECO:0000313" key="4">
    <source>
        <dbReference type="Proteomes" id="UP000230292"/>
    </source>
</evidence>
<accession>A0A2M7H2C8</accession>
<name>A0A2M7H2C8_9BACT</name>
<evidence type="ECO:0000256" key="1">
    <source>
        <dbReference type="ARBA" id="ARBA00008007"/>
    </source>
</evidence>
<evidence type="ECO:0000313" key="3">
    <source>
        <dbReference type="EMBL" id="PIW36395.1"/>
    </source>
</evidence>